<organism evidence="1 2">
    <name type="scientific">Carnobacterium maltaromaticum</name>
    <name type="common">Carnobacterium piscicola</name>
    <dbReference type="NCBI Taxonomy" id="2751"/>
    <lineage>
        <taxon>Bacteria</taxon>
        <taxon>Bacillati</taxon>
        <taxon>Bacillota</taxon>
        <taxon>Bacilli</taxon>
        <taxon>Lactobacillales</taxon>
        <taxon>Carnobacteriaceae</taxon>
        <taxon>Carnobacterium</taxon>
    </lineage>
</organism>
<sequence length="45" mass="4999">MKNAVTQLQIVITKQARFDLCFEFKAPLICLSGNSFPSVVNALNK</sequence>
<evidence type="ECO:0000313" key="2">
    <source>
        <dbReference type="Proteomes" id="UP001290462"/>
    </source>
</evidence>
<protein>
    <submittedName>
        <fullName evidence="1">Uncharacterized protein</fullName>
    </submittedName>
</protein>
<accession>A0AAW9K4T0</accession>
<proteinExistence type="predicted"/>
<reference evidence="1" key="1">
    <citation type="submission" date="2023-08" db="EMBL/GenBank/DDBJ databases">
        <title>Genomic characterization of piscicolin 126 produced by Carnobacterium maltaromaticum CM22 strain isolated from salmon (Salmo salar).</title>
        <authorList>
            <person name="Gonzalez-Gragera E."/>
            <person name="Garcia-Lopez J.D."/>
            <person name="Teso-Perez C."/>
            <person name="Gimenez-Hernandez I."/>
            <person name="Peralta-Sanchez J.M."/>
            <person name="Valdivia E."/>
            <person name="Montalban-Lopez M."/>
            <person name="Martin-Platero A.M."/>
            <person name="Banos A."/>
            <person name="Martinez-Bueno M."/>
        </authorList>
    </citation>
    <scope>NUCLEOTIDE SEQUENCE</scope>
    <source>
        <strain evidence="1">CM22</strain>
    </source>
</reference>
<gene>
    <name evidence="1" type="ORF">RAK27_01520</name>
</gene>
<comment type="caution">
    <text evidence="1">The sequence shown here is derived from an EMBL/GenBank/DDBJ whole genome shotgun (WGS) entry which is preliminary data.</text>
</comment>
<dbReference type="AlphaFoldDB" id="A0AAW9K4T0"/>
<dbReference type="Proteomes" id="UP001290462">
    <property type="component" value="Unassembled WGS sequence"/>
</dbReference>
<dbReference type="GeneID" id="83606907"/>
<dbReference type="RefSeq" id="WP_015075646.1">
    <property type="nucleotide sequence ID" value="NZ_BJOJ01000029.1"/>
</dbReference>
<name>A0AAW9K4T0_CARML</name>
<dbReference type="EMBL" id="JAVBVO010000001">
    <property type="protein sequence ID" value="MDZ5757333.1"/>
    <property type="molecule type" value="Genomic_DNA"/>
</dbReference>
<evidence type="ECO:0000313" key="1">
    <source>
        <dbReference type="EMBL" id="MDZ5757333.1"/>
    </source>
</evidence>